<accession>A0A4C1Y3U4</accession>
<feature type="region of interest" description="Disordered" evidence="1">
    <location>
        <begin position="1"/>
        <end position="26"/>
    </location>
</feature>
<feature type="compositionally biased region" description="Basic and acidic residues" evidence="1">
    <location>
        <begin position="1"/>
        <end position="11"/>
    </location>
</feature>
<evidence type="ECO:0000313" key="2">
    <source>
        <dbReference type="EMBL" id="GBP69644.1"/>
    </source>
</evidence>
<reference evidence="2 3" key="1">
    <citation type="journal article" date="2019" name="Commun. Biol.">
        <title>The bagworm genome reveals a unique fibroin gene that provides high tensile strength.</title>
        <authorList>
            <person name="Kono N."/>
            <person name="Nakamura H."/>
            <person name="Ohtoshi R."/>
            <person name="Tomita M."/>
            <person name="Numata K."/>
            <person name="Arakawa K."/>
        </authorList>
    </citation>
    <scope>NUCLEOTIDE SEQUENCE [LARGE SCALE GENOMIC DNA]</scope>
</reference>
<feature type="region of interest" description="Disordered" evidence="1">
    <location>
        <begin position="128"/>
        <end position="166"/>
    </location>
</feature>
<dbReference type="Proteomes" id="UP000299102">
    <property type="component" value="Unassembled WGS sequence"/>
</dbReference>
<evidence type="ECO:0000256" key="1">
    <source>
        <dbReference type="SAM" id="MobiDB-lite"/>
    </source>
</evidence>
<evidence type="ECO:0000313" key="3">
    <source>
        <dbReference type="Proteomes" id="UP000299102"/>
    </source>
</evidence>
<gene>
    <name evidence="2" type="ORF">EVAR_49896_1</name>
</gene>
<sequence>MHRSDANRAGDARSATGRAPGRRRRRRDVAVVASLYTSDTRLICVGAPKCARNNESWQPSINHGRIEVATDVTAHAARAPPPSGAGPPTEARIRIGARREFEAAEKNEKRRQDLLWGALVGRTIEGIMHSRPYKPEHDRPNLSVRVQRPMDEEPRKKKGSSAHRRG</sequence>
<dbReference type="AlphaFoldDB" id="A0A4C1Y3U4"/>
<protein>
    <submittedName>
        <fullName evidence="2">Uncharacterized protein</fullName>
    </submittedName>
</protein>
<keyword evidence="3" id="KW-1185">Reference proteome</keyword>
<name>A0A4C1Y3U4_EUMVA</name>
<dbReference type="EMBL" id="BGZK01001048">
    <property type="protein sequence ID" value="GBP69644.1"/>
    <property type="molecule type" value="Genomic_DNA"/>
</dbReference>
<feature type="compositionally biased region" description="Basic residues" evidence="1">
    <location>
        <begin position="156"/>
        <end position="166"/>
    </location>
</feature>
<proteinExistence type="predicted"/>
<organism evidence="2 3">
    <name type="scientific">Eumeta variegata</name>
    <name type="common">Bagworm moth</name>
    <name type="synonym">Eumeta japonica</name>
    <dbReference type="NCBI Taxonomy" id="151549"/>
    <lineage>
        <taxon>Eukaryota</taxon>
        <taxon>Metazoa</taxon>
        <taxon>Ecdysozoa</taxon>
        <taxon>Arthropoda</taxon>
        <taxon>Hexapoda</taxon>
        <taxon>Insecta</taxon>
        <taxon>Pterygota</taxon>
        <taxon>Neoptera</taxon>
        <taxon>Endopterygota</taxon>
        <taxon>Lepidoptera</taxon>
        <taxon>Glossata</taxon>
        <taxon>Ditrysia</taxon>
        <taxon>Tineoidea</taxon>
        <taxon>Psychidae</taxon>
        <taxon>Oiketicinae</taxon>
        <taxon>Eumeta</taxon>
    </lineage>
</organism>
<comment type="caution">
    <text evidence="2">The sequence shown here is derived from an EMBL/GenBank/DDBJ whole genome shotgun (WGS) entry which is preliminary data.</text>
</comment>